<dbReference type="InterPro" id="IPR013096">
    <property type="entry name" value="Cupin_2"/>
</dbReference>
<evidence type="ECO:0000259" key="1">
    <source>
        <dbReference type="Pfam" id="PF07883"/>
    </source>
</evidence>
<dbReference type="InterPro" id="IPR011051">
    <property type="entry name" value="RmlC_Cupin_sf"/>
</dbReference>
<feature type="domain" description="Cupin type-2" evidence="1">
    <location>
        <begin position="33"/>
        <end position="91"/>
    </location>
</feature>
<reference evidence="2" key="1">
    <citation type="submission" date="2021-01" db="EMBL/GenBank/DDBJ databases">
        <title>Modified the classification status of verrucomicrobia.</title>
        <authorList>
            <person name="Feng X."/>
        </authorList>
    </citation>
    <scope>NUCLEOTIDE SEQUENCE</scope>
    <source>
        <strain evidence="2">KCTC 13126</strain>
    </source>
</reference>
<organism evidence="2 3">
    <name type="scientific">Pelagicoccus mobilis</name>
    <dbReference type="NCBI Taxonomy" id="415221"/>
    <lineage>
        <taxon>Bacteria</taxon>
        <taxon>Pseudomonadati</taxon>
        <taxon>Verrucomicrobiota</taxon>
        <taxon>Opitutia</taxon>
        <taxon>Puniceicoccales</taxon>
        <taxon>Pelagicoccaceae</taxon>
        <taxon>Pelagicoccus</taxon>
    </lineage>
</organism>
<evidence type="ECO:0000313" key="3">
    <source>
        <dbReference type="Proteomes" id="UP000617628"/>
    </source>
</evidence>
<dbReference type="RefSeq" id="WP_200354131.1">
    <property type="nucleotide sequence ID" value="NZ_JAENIL010000005.1"/>
</dbReference>
<proteinExistence type="predicted"/>
<sequence length="249" mass="27272">MSNLNLSQKSTGLIGGLGMTRVDVYDQRPGPDGKMTGSPHIHAVCSEAYYVLEGEGMVEIHTLEAGWQNVELKPGVYFQFPPKALHRLVSHDGLAVLGIMSNAGLAENGDARIYFGEEVDSSPEAYAEAVGLTAKGIEGALERRDLAVEAYQNFLTLWEEEREAYFAELKRFIELHERSVLDSADRFLPYVQEGPKAWGAHTERLLGGTPSRLPAEGFVRHEYLGEPRLGMCGTLQTVQVEGVASSGAY</sequence>
<name>A0A934VPW0_9BACT</name>
<dbReference type="Proteomes" id="UP000617628">
    <property type="component" value="Unassembled WGS sequence"/>
</dbReference>
<comment type="caution">
    <text evidence="2">The sequence shown here is derived from an EMBL/GenBank/DDBJ whole genome shotgun (WGS) entry which is preliminary data.</text>
</comment>
<dbReference type="InterPro" id="IPR014710">
    <property type="entry name" value="RmlC-like_jellyroll"/>
</dbReference>
<dbReference type="EMBL" id="JAENIL010000005">
    <property type="protein sequence ID" value="MBK1875914.1"/>
    <property type="molecule type" value="Genomic_DNA"/>
</dbReference>
<evidence type="ECO:0000313" key="2">
    <source>
        <dbReference type="EMBL" id="MBK1875914.1"/>
    </source>
</evidence>
<dbReference type="SUPFAM" id="SSF51182">
    <property type="entry name" value="RmlC-like cupins"/>
    <property type="match status" value="1"/>
</dbReference>
<keyword evidence="3" id="KW-1185">Reference proteome</keyword>
<gene>
    <name evidence="2" type="ORF">JIN87_03480</name>
</gene>
<protein>
    <submittedName>
        <fullName evidence="2">Cupin domain-containing protein</fullName>
    </submittedName>
</protein>
<dbReference type="Gene3D" id="2.60.120.10">
    <property type="entry name" value="Jelly Rolls"/>
    <property type="match status" value="1"/>
</dbReference>
<dbReference type="AlphaFoldDB" id="A0A934VPW0"/>
<dbReference type="Pfam" id="PF07883">
    <property type="entry name" value="Cupin_2"/>
    <property type="match status" value="1"/>
</dbReference>
<accession>A0A934VPW0</accession>